<gene>
    <name evidence="2" type="ORF">J057_04606</name>
</gene>
<protein>
    <submittedName>
        <fullName evidence="2">Uncharacterized protein</fullName>
    </submittedName>
</protein>
<feature type="transmembrane region" description="Helical" evidence="1">
    <location>
        <begin position="37"/>
        <end position="60"/>
    </location>
</feature>
<dbReference type="Proteomes" id="UP000013165">
    <property type="component" value="Unassembled WGS sequence"/>
</dbReference>
<name>N6WU94_9GAMM</name>
<proteinExistence type="predicted"/>
<dbReference type="HOGENOM" id="CLU_846786_0_0_6"/>
<dbReference type="RefSeq" id="WP_004578899.1">
    <property type="nucleotide sequence ID" value="NZ_AP028878.1"/>
</dbReference>
<keyword evidence="3" id="KW-1185">Reference proteome</keyword>
<keyword evidence="1" id="KW-1133">Transmembrane helix</keyword>
<dbReference type="EMBL" id="APLQ01000011">
    <property type="protein sequence ID" value="ENO14602.1"/>
    <property type="molecule type" value="Genomic_DNA"/>
</dbReference>
<reference evidence="2 3" key="1">
    <citation type="journal article" date="2013" name="Genome Announc.">
        <title>Genome Sequence of the Polycyclic Aromatic Hydrocarbon-Degrading Bacterium Strain Marinobacter nanhaiticus D15-8WT.</title>
        <authorList>
            <person name="Cui Z."/>
            <person name="Gao W."/>
            <person name="Li Q."/>
            <person name="Xu G."/>
            <person name="Zheng L."/>
        </authorList>
    </citation>
    <scope>NUCLEOTIDE SEQUENCE [LARGE SCALE GENOMIC DNA]</scope>
    <source>
        <strain evidence="2 3">D15-8W</strain>
    </source>
</reference>
<keyword evidence="1" id="KW-0472">Membrane</keyword>
<accession>N6WU94</accession>
<evidence type="ECO:0000256" key="1">
    <source>
        <dbReference type="SAM" id="Phobius"/>
    </source>
</evidence>
<feature type="transmembrane region" description="Helical" evidence="1">
    <location>
        <begin position="263"/>
        <end position="281"/>
    </location>
</feature>
<feature type="transmembrane region" description="Helical" evidence="1">
    <location>
        <begin position="224"/>
        <end position="243"/>
    </location>
</feature>
<comment type="caution">
    <text evidence="2">The sequence shown here is derived from an EMBL/GenBank/DDBJ whole genome shotgun (WGS) entry which is preliminary data.</text>
</comment>
<sequence length="328" mass="37469">MLDWLKSAKINFFRFLFFFLKPRLFFDVVIRQGNLKNLLVLTAWIVFPVFLIQSATSHFLRNAGVGSPYEVLFCQAEDVEEFMKQPEIKEFISSREQAASSGENFFPHFMGVKFYGKALAVATGNEDLDRANDRVLEFGIYAGVAAIQQCFFEPDVPQLALLKMGFSSILFDEVRPADLDGPTFFIVYAMAFSFSFAFSIFVLSRLFGVAAKLSDIFKVTLSSYIIWSCCSRIIMTLSFIVFWNEPSDYLRYGMFDWLKSNFLLIYIFSAVVLILNIYYYLKAMPVGFFASMALFGASVVLVGFLGVAIILPALYLLFYMGFWINLLF</sequence>
<keyword evidence="1" id="KW-0812">Transmembrane</keyword>
<dbReference type="OrthoDB" id="9871881at2"/>
<dbReference type="AlphaFoldDB" id="N6WU94"/>
<feature type="transmembrane region" description="Helical" evidence="1">
    <location>
        <begin position="293"/>
        <end position="318"/>
    </location>
</feature>
<feature type="transmembrane region" description="Helical" evidence="1">
    <location>
        <begin position="185"/>
        <end position="203"/>
    </location>
</feature>
<evidence type="ECO:0000313" key="2">
    <source>
        <dbReference type="EMBL" id="ENO14602.1"/>
    </source>
</evidence>
<evidence type="ECO:0000313" key="3">
    <source>
        <dbReference type="Proteomes" id="UP000013165"/>
    </source>
</evidence>
<dbReference type="PATRIC" id="fig|626887.3.peg.908"/>
<organism evidence="2 3">
    <name type="scientific">Marinobacter nanhaiticus D15-8W</name>
    <dbReference type="NCBI Taxonomy" id="626887"/>
    <lineage>
        <taxon>Bacteria</taxon>
        <taxon>Pseudomonadati</taxon>
        <taxon>Pseudomonadota</taxon>
        <taxon>Gammaproteobacteria</taxon>
        <taxon>Pseudomonadales</taxon>
        <taxon>Marinobacteraceae</taxon>
        <taxon>Marinobacter</taxon>
    </lineage>
</organism>